<dbReference type="Proteomes" id="UP000274822">
    <property type="component" value="Unassembled WGS sequence"/>
</dbReference>
<dbReference type="PANTHER" id="PTHR36649:SF28">
    <property type="entry name" value="UBIQUITIN-LIKE DOMAIN-CONTAINING PROTEIN"/>
    <property type="match status" value="1"/>
</dbReference>
<reference evidence="1 2" key="1">
    <citation type="journal article" date="2018" name="New Phytol.">
        <title>Phylogenomics of Endogonaceae and evolution of mycorrhizas within Mucoromycota.</title>
        <authorList>
            <person name="Chang Y."/>
            <person name="Desiro A."/>
            <person name="Na H."/>
            <person name="Sandor L."/>
            <person name="Lipzen A."/>
            <person name="Clum A."/>
            <person name="Barry K."/>
            <person name="Grigoriev I.V."/>
            <person name="Martin F.M."/>
            <person name="Stajich J.E."/>
            <person name="Smith M.E."/>
            <person name="Bonito G."/>
            <person name="Spatafora J.W."/>
        </authorList>
    </citation>
    <scope>NUCLEOTIDE SEQUENCE [LARGE SCALE GENOMIC DNA]</scope>
    <source>
        <strain evidence="1 2">AD002</strain>
    </source>
</reference>
<sequence length="229" mass="25705">MQLLPNSSACIPKKSAFLPNSSGAKPLQDENTLSTYHIGHESTVHAVPSIVGGGPGIPIVYYLSADFLHPRFDYDFTDLKDNADGNHRRGGYTYRRPCGWHRYGIRVNGKYGDDRWLGSNPDSDEVWPVSYHGTTKEAAASITNTGYDVSKGNRFRFGKGIYSTPLVTEASNYATLFVYNGVKYKMVLQNRVNSKGMTVNRLPERPEIEYWVSLSDRDTRPYGVLIRRA</sequence>
<evidence type="ECO:0000313" key="1">
    <source>
        <dbReference type="EMBL" id="RUS32878.1"/>
    </source>
</evidence>
<protein>
    <recommendedName>
        <fullName evidence="3">PARP catalytic domain-containing protein</fullName>
    </recommendedName>
</protein>
<dbReference type="Gene3D" id="3.90.175.10">
    <property type="entry name" value="Diphtheria Toxin, domain 1"/>
    <property type="match status" value="1"/>
</dbReference>
<name>A0A433QSZ6_9FUNG</name>
<dbReference type="AlphaFoldDB" id="A0A433QSZ6"/>
<comment type="caution">
    <text evidence="1">The sequence shown here is derived from an EMBL/GenBank/DDBJ whole genome shotgun (WGS) entry which is preliminary data.</text>
</comment>
<keyword evidence="2" id="KW-1185">Reference proteome</keyword>
<dbReference type="PANTHER" id="PTHR36649">
    <property type="entry name" value="UBIQUITIN-LIKE DOMAIN-CONTAINING PROTEIN"/>
    <property type="match status" value="1"/>
</dbReference>
<accession>A0A433QSZ6</accession>
<evidence type="ECO:0008006" key="3">
    <source>
        <dbReference type="Google" id="ProtNLM"/>
    </source>
</evidence>
<organism evidence="1 2">
    <name type="scientific">Jimgerdemannia flammicorona</name>
    <dbReference type="NCBI Taxonomy" id="994334"/>
    <lineage>
        <taxon>Eukaryota</taxon>
        <taxon>Fungi</taxon>
        <taxon>Fungi incertae sedis</taxon>
        <taxon>Mucoromycota</taxon>
        <taxon>Mucoromycotina</taxon>
        <taxon>Endogonomycetes</taxon>
        <taxon>Endogonales</taxon>
        <taxon>Endogonaceae</taxon>
        <taxon>Jimgerdemannia</taxon>
    </lineage>
</organism>
<proteinExistence type="predicted"/>
<dbReference type="EMBL" id="RBNJ01001680">
    <property type="protein sequence ID" value="RUS32878.1"/>
    <property type="molecule type" value="Genomic_DNA"/>
</dbReference>
<dbReference type="SUPFAM" id="SSF56399">
    <property type="entry name" value="ADP-ribosylation"/>
    <property type="match status" value="1"/>
</dbReference>
<gene>
    <name evidence="1" type="ORF">BC938DRAFT_473939</name>
</gene>
<evidence type="ECO:0000313" key="2">
    <source>
        <dbReference type="Proteomes" id="UP000274822"/>
    </source>
</evidence>